<dbReference type="eggNOG" id="ENOG502TGH1">
    <property type="taxonomic scope" value="Eukaryota"/>
</dbReference>
<evidence type="ECO:0000256" key="1">
    <source>
        <dbReference type="SAM" id="Phobius"/>
    </source>
</evidence>
<dbReference type="Pfam" id="PF10328">
    <property type="entry name" value="7TM_GPCR_Srx"/>
    <property type="match status" value="1"/>
</dbReference>
<accession>E3LL57</accession>
<dbReference type="SUPFAM" id="SSF81321">
    <property type="entry name" value="Family A G protein-coupled receptor-like"/>
    <property type="match status" value="1"/>
</dbReference>
<dbReference type="Gene3D" id="1.20.1070.10">
    <property type="entry name" value="Rhodopsin 7-helix transmembrane proteins"/>
    <property type="match status" value="1"/>
</dbReference>
<name>E3LL57_CAERE</name>
<dbReference type="HOGENOM" id="CLU_506465_0_0_1"/>
<keyword evidence="4" id="KW-1185">Reference proteome</keyword>
<keyword evidence="1" id="KW-0812">Transmembrane</keyword>
<dbReference type="Proteomes" id="UP000008281">
    <property type="component" value="Unassembled WGS sequence"/>
</dbReference>
<dbReference type="FunCoup" id="E3LL57">
    <property type="interactions" value="3"/>
</dbReference>
<dbReference type="PANTHER" id="PTHR31562:SF5">
    <property type="entry name" value="GLYCO_TRANS_2-LIKE DOMAIN-CONTAINING PROTEIN"/>
    <property type="match status" value="1"/>
</dbReference>
<feature type="transmembrane region" description="Helical" evidence="1">
    <location>
        <begin position="112"/>
        <end position="134"/>
    </location>
</feature>
<dbReference type="Gene3D" id="3.90.550.10">
    <property type="entry name" value="Spore Coat Polysaccharide Biosynthesis Protein SpsA, Chain A"/>
    <property type="match status" value="1"/>
</dbReference>
<proteinExistence type="predicted"/>
<sequence length="538" mass="61159">MSFGTLANLFVFLAAGKMGSMNSSFGIITKNQAICNMVMCLIFLLYVCPMQLSDSQPLVNYSRFLGLSAMTVYEVSNQLHLLLALNRLCAVFWTFHYDQIFNKFNTNLMKNVACLIAITMCIGFYEVLGCHFSYNDISWTFVFLNTQNCSTITWYSDFVLNISMVALTLIINLLTAYKAGKDSRNLLSSVGVQMSKEQKQRENSFIRQSFFQGASIFAGQVTYYVTAPLVSNSILLFLDASLWAFMHAVEGGIILASNKEMISVVKKKRHSVRCYASIQEYNFLLVRDSGPAYPCLQTDILFRRHCLVAKVLQNYEAVMFIDADIGVVNPNSRIEKFMEGDVDITFYDRIQNWEIATGSYIAKNTKYISQNYETELPNDSLHGSDNGAIHVYFGTFSSDNLYRFQMFLAEKLLPVGALSKSQCRQIYENSKTFDDLFSFEACIRKLMRSESKFGKVRILEKGNGWVRDDPSQLLGINGSFNPFIGEFDLKKCSPGNKTWNYDSRLIGTVYGIQKSLKKIENEVEVMKKKSLMRVDDIL</sequence>
<keyword evidence="1" id="KW-0472">Membrane</keyword>
<dbReference type="InterPro" id="IPR004988">
    <property type="entry name" value="DUF273"/>
</dbReference>
<feature type="transmembrane region" description="Helical" evidence="1">
    <location>
        <begin position="209"/>
        <end position="227"/>
    </location>
</feature>
<dbReference type="AlphaFoldDB" id="E3LL57"/>
<evidence type="ECO:0000313" key="4">
    <source>
        <dbReference type="Proteomes" id="UP000008281"/>
    </source>
</evidence>
<organism evidence="4">
    <name type="scientific">Caenorhabditis remanei</name>
    <name type="common">Caenorhabditis vulgaris</name>
    <dbReference type="NCBI Taxonomy" id="31234"/>
    <lineage>
        <taxon>Eukaryota</taxon>
        <taxon>Metazoa</taxon>
        <taxon>Ecdysozoa</taxon>
        <taxon>Nematoda</taxon>
        <taxon>Chromadorea</taxon>
        <taxon>Rhabditida</taxon>
        <taxon>Rhabditina</taxon>
        <taxon>Rhabditomorpha</taxon>
        <taxon>Rhabditoidea</taxon>
        <taxon>Rhabditidae</taxon>
        <taxon>Peloderinae</taxon>
        <taxon>Caenorhabditis</taxon>
    </lineage>
</organism>
<evidence type="ECO:0000259" key="2">
    <source>
        <dbReference type="Pfam" id="PF10328"/>
    </source>
</evidence>
<dbReference type="InterPro" id="IPR029044">
    <property type="entry name" value="Nucleotide-diphossugar_trans"/>
</dbReference>
<dbReference type="EMBL" id="DS268410">
    <property type="protein sequence ID" value="EFO99860.1"/>
    <property type="molecule type" value="Genomic_DNA"/>
</dbReference>
<evidence type="ECO:0000313" key="3">
    <source>
        <dbReference type="EMBL" id="EFO99860.1"/>
    </source>
</evidence>
<dbReference type="InterPro" id="IPR019430">
    <property type="entry name" value="7TM_GPCR_serpentine_rcpt_Srx"/>
</dbReference>
<dbReference type="Pfam" id="PF03314">
    <property type="entry name" value="DUF273"/>
    <property type="match status" value="1"/>
</dbReference>
<reference evidence="3" key="1">
    <citation type="submission" date="2007-07" db="EMBL/GenBank/DDBJ databases">
        <title>PCAP assembly of the Caenorhabditis remanei genome.</title>
        <authorList>
            <consortium name="The Caenorhabditis remanei Sequencing Consortium"/>
            <person name="Wilson R.K."/>
        </authorList>
    </citation>
    <scope>NUCLEOTIDE SEQUENCE [LARGE SCALE GENOMIC DNA]</scope>
    <source>
        <strain evidence="3">PB4641</strain>
    </source>
</reference>
<feature type="transmembrane region" description="Helical" evidence="1">
    <location>
        <begin position="36"/>
        <end position="53"/>
    </location>
</feature>
<feature type="domain" description="7TM GPCR serpentine receptor class x (Srx)" evidence="2">
    <location>
        <begin position="2"/>
        <end position="258"/>
    </location>
</feature>
<keyword evidence="1" id="KW-1133">Transmembrane helix</keyword>
<gene>
    <name evidence="3" type="ORF">CRE_19022</name>
</gene>
<dbReference type="PANTHER" id="PTHR31562">
    <property type="entry name" value="PROTEIN CBG18972"/>
    <property type="match status" value="1"/>
</dbReference>
<dbReference type="OrthoDB" id="5825164at2759"/>
<feature type="transmembrane region" description="Helical" evidence="1">
    <location>
        <begin position="154"/>
        <end position="177"/>
    </location>
</feature>
<dbReference type="InParanoid" id="E3LL57"/>
<protein>
    <recommendedName>
        <fullName evidence="2">7TM GPCR serpentine receptor class x (Srx) domain-containing protein</fullName>
    </recommendedName>
</protein>